<dbReference type="Pfam" id="PF24251">
    <property type="entry name" value="DUF7453"/>
    <property type="match status" value="1"/>
</dbReference>
<dbReference type="Proteomes" id="UP000321224">
    <property type="component" value="Unassembled WGS sequence"/>
</dbReference>
<keyword evidence="2" id="KW-0732">Signal</keyword>
<feature type="region of interest" description="Disordered" evidence="1">
    <location>
        <begin position="376"/>
        <end position="396"/>
    </location>
</feature>
<organism evidence="3 6">
    <name type="scientific">Myxococcus virescens</name>
    <dbReference type="NCBI Taxonomy" id="83456"/>
    <lineage>
        <taxon>Bacteria</taxon>
        <taxon>Pseudomonadati</taxon>
        <taxon>Myxococcota</taxon>
        <taxon>Myxococcia</taxon>
        <taxon>Myxococcales</taxon>
        <taxon>Cystobacterineae</taxon>
        <taxon>Myxococcaceae</taxon>
        <taxon>Myxococcus</taxon>
    </lineage>
</organism>
<evidence type="ECO:0000313" key="3">
    <source>
        <dbReference type="EMBL" id="GEL69440.1"/>
    </source>
</evidence>
<dbReference type="AlphaFoldDB" id="A0A511H7D0"/>
<dbReference type="EMBL" id="FNAJ01000006">
    <property type="protein sequence ID" value="SDE38623.1"/>
    <property type="molecule type" value="Genomic_DNA"/>
</dbReference>
<dbReference type="EMBL" id="BJVY01000004">
    <property type="protein sequence ID" value="GEL69440.1"/>
    <property type="molecule type" value="Genomic_DNA"/>
</dbReference>
<feature type="region of interest" description="Disordered" evidence="1">
    <location>
        <begin position="430"/>
        <end position="564"/>
    </location>
</feature>
<dbReference type="Proteomes" id="UP000198717">
    <property type="component" value="Unassembled WGS sequence"/>
</dbReference>
<evidence type="ECO:0000313" key="4">
    <source>
        <dbReference type="EMBL" id="SDE38623.1"/>
    </source>
</evidence>
<dbReference type="InterPro" id="IPR055876">
    <property type="entry name" value="DUF7453"/>
</dbReference>
<feature type="chain" id="PRO_5022843850" evidence="2">
    <location>
        <begin position="34"/>
        <end position="586"/>
    </location>
</feature>
<name>A0A511H7D0_9BACT</name>
<feature type="compositionally biased region" description="Low complexity" evidence="1">
    <location>
        <begin position="466"/>
        <end position="475"/>
    </location>
</feature>
<evidence type="ECO:0000256" key="2">
    <source>
        <dbReference type="SAM" id="SignalP"/>
    </source>
</evidence>
<sequence>MSVAGRKRSARASQVRGRTLALSVLTLATPAWAEVPDYTLELQARTNLLGNASGAYNVAPGNLLAGSLQIPLTDDGQIAFRLAITPEGRQAVWWGKDGAGQRIYVLPDLGEDARISDPGLRSQSNLISHGNLAFAVTGAASASQNGIYRLNVASPDDVRIERAPIGASNWSSLQLNEADVIGFRASYGGGGQSYFLLGSGWASTLVSDNIADSSSPYSFLYSPRLNDQAQIAGVVDRASGSAEFFQELRIFNVTIESQLVAQTRGLDANSPVYRFASVQPALNNQGQVAFLGTARDASGRNVTTLWFWDGTELRVIAQDGLGEIRQLEFFPPDINDSGLVVFRAFDAANLRAVWVSDGQALKRVVSEHDIVTSDLGPARIDQETPSNPVFAGSPSINERGDVALAAGLAPPDNDQEEWGTAVFIARASFPQTDGGVDGGPGEDPDAGPGTDPDGGTDGGPGEDPDAGPGTDPDAGPGEDPDAGPGTDPDAGPGEDPDAGPGTDPDAGPGGAPDAGTGADPDAGPGADAGPGQEPEPDGGPSQDAGSLPPPPPDGGCGCQSSSPSALLPWMLAGLMRVVMGRRRKDA</sequence>
<keyword evidence="5" id="KW-1185">Reference proteome</keyword>
<evidence type="ECO:0000256" key="1">
    <source>
        <dbReference type="SAM" id="MobiDB-lite"/>
    </source>
</evidence>
<dbReference type="NCBIfam" id="TIGR05002">
    <property type="entry name" value="NxxGxxAF_repeat"/>
    <property type="match status" value="2"/>
</dbReference>
<dbReference type="NCBIfam" id="TIGR03901">
    <property type="entry name" value="MYXO-CTERM"/>
    <property type="match status" value="1"/>
</dbReference>
<reference evidence="4 5" key="1">
    <citation type="submission" date="2016-10" db="EMBL/GenBank/DDBJ databases">
        <authorList>
            <person name="Varghese N."/>
            <person name="Submissions S."/>
        </authorList>
    </citation>
    <scope>NUCLEOTIDE SEQUENCE [LARGE SCALE GENOMIC DNA]</scope>
    <source>
        <strain evidence="4 5">DSM 2260</strain>
    </source>
</reference>
<feature type="compositionally biased region" description="Low complexity" evidence="1">
    <location>
        <begin position="482"/>
        <end position="491"/>
    </location>
</feature>
<protein>
    <submittedName>
        <fullName evidence="4">MYXO-CTERM domain-containing protein</fullName>
    </submittedName>
</protein>
<dbReference type="NCBIfam" id="NF045523">
    <property type="entry name" value="MXAN_5453_fam"/>
    <property type="match status" value="1"/>
</dbReference>
<proteinExistence type="predicted"/>
<feature type="compositionally biased region" description="Low complexity" evidence="1">
    <location>
        <begin position="513"/>
        <end position="546"/>
    </location>
</feature>
<evidence type="ECO:0000313" key="5">
    <source>
        <dbReference type="Proteomes" id="UP000198717"/>
    </source>
</evidence>
<feature type="signal peptide" evidence="2">
    <location>
        <begin position="1"/>
        <end position="33"/>
    </location>
</feature>
<dbReference type="InterPro" id="IPR024038">
    <property type="entry name" value="MYXO-CTERM"/>
</dbReference>
<dbReference type="SUPFAM" id="SSF69322">
    <property type="entry name" value="Tricorn protease domain 2"/>
    <property type="match status" value="1"/>
</dbReference>
<reference evidence="3 6" key="2">
    <citation type="submission" date="2019-07" db="EMBL/GenBank/DDBJ databases">
        <title>Whole genome shotgun sequence of Myxococcus virescens NBRC 100334.</title>
        <authorList>
            <person name="Hosoyama A."/>
            <person name="Uohara A."/>
            <person name="Ohji S."/>
            <person name="Ichikawa N."/>
        </authorList>
    </citation>
    <scope>NUCLEOTIDE SEQUENCE [LARGE SCALE GENOMIC DNA]</scope>
    <source>
        <strain evidence="3 6">NBRC 100334</strain>
    </source>
</reference>
<accession>A0A511H7D0</accession>
<comment type="caution">
    <text evidence="3">The sequence shown here is derived from an EMBL/GenBank/DDBJ whole genome shotgun (WGS) entry which is preliminary data.</text>
</comment>
<dbReference type="RefSeq" id="WP_090491150.1">
    <property type="nucleotide sequence ID" value="NZ_BJVY01000004.1"/>
</dbReference>
<evidence type="ECO:0000313" key="6">
    <source>
        <dbReference type="Proteomes" id="UP000321224"/>
    </source>
</evidence>
<gene>
    <name evidence="3" type="ORF">MVI01_12240</name>
    <name evidence="4" type="ORF">SAMN04488504_106286</name>
</gene>